<dbReference type="RefSeq" id="WP_180910019.1">
    <property type="nucleotide sequence ID" value="NZ_CAIJDP010000082.1"/>
</dbReference>
<keyword evidence="2" id="KW-1185">Reference proteome</keyword>
<gene>
    <name evidence="1" type="ORF">FLAT13_03821</name>
</gene>
<evidence type="ECO:0000313" key="1">
    <source>
        <dbReference type="EMBL" id="CAD0007372.1"/>
    </source>
</evidence>
<accession>A0A6V6Z8X2</accession>
<reference evidence="1 2" key="1">
    <citation type="submission" date="2020-06" db="EMBL/GenBank/DDBJ databases">
        <authorList>
            <person name="Criscuolo A."/>
        </authorList>
    </citation>
    <scope>NUCLEOTIDE SEQUENCE [LARGE SCALE GENOMIC DNA]</scope>
    <source>
        <strain evidence="2">CIP 111411</strain>
    </source>
</reference>
<protein>
    <submittedName>
        <fullName evidence="1">Uncharacterized protein</fullName>
    </submittedName>
</protein>
<evidence type="ECO:0000313" key="2">
    <source>
        <dbReference type="Proteomes" id="UP000530060"/>
    </source>
</evidence>
<dbReference type="EMBL" id="CAIJDP010000082">
    <property type="protein sequence ID" value="CAD0007372.1"/>
    <property type="molecule type" value="Genomic_DNA"/>
</dbReference>
<dbReference type="Proteomes" id="UP000530060">
    <property type="component" value="Unassembled WGS sequence"/>
</dbReference>
<sequence>MIKRIIKKIIYLKQLVDSNYGVYYGWEVIYNNKLIVELNFTFTRCRKMHLYELKILNNEFLYDISLKEIIESGAIFRNKYFKSIQLVPEVDFYLTYYPNFNLIGAEYLFIDFKKDIKYNKFYEIIFGLLFFYQELKGHKIIEQNEHCNEM</sequence>
<proteinExistence type="predicted"/>
<organism evidence="1 2">
    <name type="scientific">Flavobacterium salmonis</name>
    <dbReference type="NCBI Taxonomy" id="2654844"/>
    <lineage>
        <taxon>Bacteria</taxon>
        <taxon>Pseudomonadati</taxon>
        <taxon>Bacteroidota</taxon>
        <taxon>Flavobacteriia</taxon>
        <taxon>Flavobacteriales</taxon>
        <taxon>Flavobacteriaceae</taxon>
        <taxon>Flavobacterium</taxon>
    </lineage>
</organism>
<dbReference type="AlphaFoldDB" id="A0A6V6Z8X2"/>
<name>A0A6V6Z8X2_9FLAO</name>
<comment type="caution">
    <text evidence="1">The sequence shown here is derived from an EMBL/GenBank/DDBJ whole genome shotgun (WGS) entry which is preliminary data.</text>
</comment>